<gene>
    <name evidence="2" type="ORF">SHALO_0724</name>
</gene>
<dbReference type="STRING" id="1193502.SHALO_0724"/>
<feature type="domain" description="HDOD" evidence="1">
    <location>
        <begin position="12"/>
        <end position="209"/>
    </location>
</feature>
<accession>A0A1D7THP3</accession>
<dbReference type="Proteomes" id="UP000094609">
    <property type="component" value="Chromosome"/>
</dbReference>
<name>A0A1D7THP3_9BACT</name>
<evidence type="ECO:0000313" key="2">
    <source>
        <dbReference type="EMBL" id="AOO64507.1"/>
    </source>
</evidence>
<keyword evidence="2" id="KW-0378">Hydrolase</keyword>
<dbReference type="RefSeq" id="WP_069477397.1">
    <property type="nucleotide sequence ID" value="NZ_CP017111.1"/>
</dbReference>
<dbReference type="PROSITE" id="PS51833">
    <property type="entry name" value="HDOD"/>
    <property type="match status" value="1"/>
</dbReference>
<reference evidence="3" key="1">
    <citation type="submission" date="2016-08" db="EMBL/GenBank/DDBJ databases">
        <title>Complete genome sequence of the organohalide-respiring Epsilonproteobacterium Sulfurospirillum halorespirans.</title>
        <authorList>
            <person name="Goris T."/>
            <person name="Zimmermann J."/>
            <person name="Schenz B."/>
            <person name="Lemos M."/>
            <person name="Hackermueller J."/>
            <person name="Diekert G."/>
        </authorList>
    </citation>
    <scope>NUCLEOTIDE SEQUENCE [LARGE SCALE GENOMIC DNA]</scope>
    <source>
        <strain>DSM 13726</strain>
        <strain evidence="3">PCE-M2</strain>
    </source>
</reference>
<dbReference type="Gene3D" id="1.10.3210.10">
    <property type="entry name" value="Hypothetical protein af1432"/>
    <property type="match status" value="1"/>
</dbReference>
<evidence type="ECO:0000259" key="1">
    <source>
        <dbReference type="PROSITE" id="PS51833"/>
    </source>
</evidence>
<dbReference type="InterPro" id="IPR052340">
    <property type="entry name" value="RNase_Y/CdgJ"/>
</dbReference>
<dbReference type="EMBL" id="CP017111">
    <property type="protein sequence ID" value="AOO64507.1"/>
    <property type="molecule type" value="Genomic_DNA"/>
</dbReference>
<organism evidence="2 3">
    <name type="scientific">Sulfurospirillum halorespirans DSM 13726</name>
    <dbReference type="NCBI Taxonomy" id="1193502"/>
    <lineage>
        <taxon>Bacteria</taxon>
        <taxon>Pseudomonadati</taxon>
        <taxon>Campylobacterota</taxon>
        <taxon>Epsilonproteobacteria</taxon>
        <taxon>Campylobacterales</taxon>
        <taxon>Sulfurospirillaceae</taxon>
        <taxon>Sulfurospirillum</taxon>
    </lineage>
</organism>
<evidence type="ECO:0000313" key="3">
    <source>
        <dbReference type="Proteomes" id="UP000094609"/>
    </source>
</evidence>
<dbReference type="KEGG" id="shal:SHALO_0724"/>
<dbReference type="PANTHER" id="PTHR33525">
    <property type="match status" value="1"/>
</dbReference>
<dbReference type="AlphaFoldDB" id="A0A1D7THP3"/>
<dbReference type="PATRIC" id="fig|1193502.14.peg.728"/>
<protein>
    <submittedName>
        <fullName evidence="2">Metal-dependent hydrolase domain-containing protein</fullName>
    </submittedName>
</protein>
<dbReference type="SUPFAM" id="SSF109604">
    <property type="entry name" value="HD-domain/PDEase-like"/>
    <property type="match status" value="1"/>
</dbReference>
<dbReference type="Pfam" id="PF08668">
    <property type="entry name" value="HDOD"/>
    <property type="match status" value="1"/>
</dbReference>
<keyword evidence="3" id="KW-1185">Reference proteome</keyword>
<dbReference type="PANTHER" id="PTHR33525:SF4">
    <property type="entry name" value="CYCLIC DI-GMP PHOSPHODIESTERASE CDGJ"/>
    <property type="match status" value="1"/>
</dbReference>
<dbReference type="GO" id="GO:0016787">
    <property type="term" value="F:hydrolase activity"/>
    <property type="evidence" value="ECO:0007669"/>
    <property type="project" value="UniProtKB-KW"/>
</dbReference>
<sequence length="269" mass="30233">MLEEIAERIKSLPPLPKSFHQMTLICKDPDASVNDLSRVIEEDPMMVANLLKVANSPLYGFRREIKSVVQAVGLFGMSTTRSLVMDMSIKKLLHVDMAPYGITPEEFASISSLQSALMLQWYGKVDASKVDLLFLAALLQETGKILIADEIAKNNETYQFRSEIESCNNIADVERMFVRITSSEVTSRIFKHWKFDKTMVEAIEYTDAIGAAPEAIRPYSFALKVVKTAIPLNAPLSERSVNMALNLLEKEKFDQTLFLGVVQSLKKSY</sequence>
<proteinExistence type="predicted"/>
<dbReference type="InterPro" id="IPR013976">
    <property type="entry name" value="HDOD"/>
</dbReference>